<sequence length="53" mass="6333">VDKKLERMVLADLEEELVFEVLGEVDSLNLALKDWNNLEIRFLIRHEFPLKDH</sequence>
<reference evidence="1" key="1">
    <citation type="journal article" date="2020" name="Fungal Divers.">
        <title>Resolving the Mortierellaceae phylogeny through synthesis of multi-gene phylogenetics and phylogenomics.</title>
        <authorList>
            <person name="Vandepol N."/>
            <person name="Liber J."/>
            <person name="Desiro A."/>
            <person name="Na H."/>
            <person name="Kennedy M."/>
            <person name="Barry K."/>
            <person name="Grigoriev I.V."/>
            <person name="Miller A.N."/>
            <person name="O'Donnell K."/>
            <person name="Stajich J.E."/>
            <person name="Bonito G."/>
        </authorList>
    </citation>
    <scope>NUCLEOTIDE SEQUENCE</scope>
    <source>
        <strain evidence="1">MES-2147</strain>
    </source>
</reference>
<organism evidence="1 2">
    <name type="scientific">Modicella reniformis</name>
    <dbReference type="NCBI Taxonomy" id="1440133"/>
    <lineage>
        <taxon>Eukaryota</taxon>
        <taxon>Fungi</taxon>
        <taxon>Fungi incertae sedis</taxon>
        <taxon>Mucoromycota</taxon>
        <taxon>Mortierellomycotina</taxon>
        <taxon>Mortierellomycetes</taxon>
        <taxon>Mortierellales</taxon>
        <taxon>Mortierellaceae</taxon>
        <taxon>Modicella</taxon>
    </lineage>
</organism>
<evidence type="ECO:0000313" key="1">
    <source>
        <dbReference type="EMBL" id="KAG0005682.1"/>
    </source>
</evidence>
<accession>A0A9P6SUQ9</accession>
<dbReference type="EMBL" id="JAAAHW010000169">
    <property type="protein sequence ID" value="KAG0005682.1"/>
    <property type="molecule type" value="Genomic_DNA"/>
</dbReference>
<gene>
    <name evidence="1" type="ORF">BGZ65_010411</name>
</gene>
<comment type="caution">
    <text evidence="1">The sequence shown here is derived from an EMBL/GenBank/DDBJ whole genome shotgun (WGS) entry which is preliminary data.</text>
</comment>
<protein>
    <submittedName>
        <fullName evidence="1">Uncharacterized protein</fullName>
    </submittedName>
</protein>
<evidence type="ECO:0000313" key="2">
    <source>
        <dbReference type="Proteomes" id="UP000749646"/>
    </source>
</evidence>
<dbReference type="AlphaFoldDB" id="A0A9P6SUQ9"/>
<dbReference type="Proteomes" id="UP000749646">
    <property type="component" value="Unassembled WGS sequence"/>
</dbReference>
<proteinExistence type="predicted"/>
<name>A0A9P6SUQ9_9FUNG</name>
<keyword evidence="2" id="KW-1185">Reference proteome</keyword>
<feature type="non-terminal residue" evidence="1">
    <location>
        <position position="1"/>
    </location>
</feature>